<reference evidence="2 3" key="2">
    <citation type="submission" date="2019-09" db="EMBL/GenBank/DDBJ databases">
        <authorList>
            <person name="Jin C."/>
        </authorList>
    </citation>
    <scope>NUCLEOTIDE SEQUENCE [LARGE SCALE GENOMIC DNA]</scope>
    <source>
        <strain evidence="2 3">BN140041</strain>
    </source>
</reference>
<keyword evidence="3" id="KW-1185">Reference proteome</keyword>
<feature type="transmembrane region" description="Helical" evidence="1">
    <location>
        <begin position="113"/>
        <end position="130"/>
    </location>
</feature>
<reference evidence="2 3" key="1">
    <citation type="submission" date="2019-09" db="EMBL/GenBank/DDBJ databases">
        <title>Nocardioides panacisoli sp. nov., isolated from the soil of a ginseng field.</title>
        <authorList>
            <person name="Cho C."/>
        </authorList>
    </citation>
    <scope>NUCLEOTIDE SEQUENCE [LARGE SCALE GENOMIC DNA]</scope>
    <source>
        <strain evidence="2 3">BN140041</strain>
    </source>
</reference>
<evidence type="ECO:0000313" key="2">
    <source>
        <dbReference type="EMBL" id="KAA1426408.1"/>
    </source>
</evidence>
<feature type="transmembrane region" description="Helical" evidence="1">
    <location>
        <begin position="79"/>
        <end position="101"/>
    </location>
</feature>
<organism evidence="2 3">
    <name type="scientific">Nocardioides antri</name>
    <dbReference type="NCBI Taxonomy" id="2607659"/>
    <lineage>
        <taxon>Bacteria</taxon>
        <taxon>Bacillati</taxon>
        <taxon>Actinomycetota</taxon>
        <taxon>Actinomycetes</taxon>
        <taxon>Propionibacteriales</taxon>
        <taxon>Nocardioidaceae</taxon>
        <taxon>Nocardioides</taxon>
    </lineage>
</organism>
<keyword evidence="1" id="KW-0812">Transmembrane</keyword>
<sequence length="146" mass="14941">MNTSSKLFRASAAALAAGGLCWVLKFVVIAATDGAVSGLPETLTAILYITAVTLMALGMAGLGVALLSRRHVLVRVLGAVGGIVAWVLSYAVIAAVVNALATDSGPSWLREELEIVVTGAVLMTVGLLLARRASDRPRTGVAPMQG</sequence>
<protein>
    <submittedName>
        <fullName evidence="2">Uncharacterized protein</fullName>
    </submittedName>
</protein>
<evidence type="ECO:0000256" key="1">
    <source>
        <dbReference type="SAM" id="Phobius"/>
    </source>
</evidence>
<dbReference type="AlphaFoldDB" id="A0A5B1M1Q6"/>
<evidence type="ECO:0000313" key="3">
    <source>
        <dbReference type="Proteomes" id="UP000324351"/>
    </source>
</evidence>
<proteinExistence type="predicted"/>
<accession>A0A5B1M1Q6</accession>
<name>A0A5B1M1Q6_9ACTN</name>
<gene>
    <name evidence="2" type="ORF">F0U47_13450</name>
</gene>
<dbReference type="RefSeq" id="WP_149750990.1">
    <property type="nucleotide sequence ID" value="NZ_VUJW01000008.1"/>
</dbReference>
<dbReference type="EMBL" id="VUJW01000008">
    <property type="protein sequence ID" value="KAA1426408.1"/>
    <property type="molecule type" value="Genomic_DNA"/>
</dbReference>
<dbReference type="Proteomes" id="UP000324351">
    <property type="component" value="Unassembled WGS sequence"/>
</dbReference>
<keyword evidence="1" id="KW-0472">Membrane</keyword>
<feature type="transmembrane region" description="Helical" evidence="1">
    <location>
        <begin position="46"/>
        <end position="67"/>
    </location>
</feature>
<comment type="caution">
    <text evidence="2">The sequence shown here is derived from an EMBL/GenBank/DDBJ whole genome shotgun (WGS) entry which is preliminary data.</text>
</comment>
<keyword evidence="1" id="KW-1133">Transmembrane helix</keyword>